<evidence type="ECO:0000256" key="9">
    <source>
        <dbReference type="ARBA" id="ARBA00022989"/>
    </source>
</evidence>
<keyword evidence="7" id="KW-1003">Cell membrane</keyword>
<protein>
    <recommendedName>
        <fullName evidence="4">Probable multidrug resistance protein NorM</fullName>
    </recommendedName>
    <alternativeName>
        <fullName evidence="12">Multidrug-efflux transporter</fullName>
    </alternativeName>
</protein>
<keyword evidence="10" id="KW-0406">Ion transport</keyword>
<sequence>MKKIDLTEGKVMSVLTALALPIMGSSLVQFTYNLVDMFWVGGIGSDAVASVGSSSFYIGLGYSINSLVIIGAGIKIAHAVGRKNEEEAKGYINAGLVINLIIGLLYALVLIFLGKNFIEFLNMNNPTVERDSYLYLAVNGPILLFSFFNMLYARIMGSYGNNHYAFNINLVGLIANIILDPFFIYTLKFGVVGAAVATLAANIIMFIIYKVKFKETLKYNFELRLDYKKIVEIIKLGFPMSCQRVLFTLINIGLARITATFGSNAIAAQKLGLEIESVTYMVIGGLNGAISSFTGQNFGAKKYNRIIAGYNTALKIGMTYSFIMALLFIFWGEDLVKLFIRDTETIAIAKRYLFVIAFSEIFSTMEMVSNGIFTGLGLPKIPSIISIVFTALRLPMALIFTNFIGLDGIWLSITLSSVLKGSVSYLVYRIKIRKDYKYVKEN</sequence>
<evidence type="ECO:0000256" key="6">
    <source>
        <dbReference type="ARBA" id="ARBA00022449"/>
    </source>
</evidence>
<feature type="transmembrane region" description="Helical" evidence="13">
    <location>
        <begin position="384"/>
        <end position="403"/>
    </location>
</feature>
<feature type="transmembrane region" description="Helical" evidence="13">
    <location>
        <begin position="191"/>
        <end position="209"/>
    </location>
</feature>
<feature type="transmembrane region" description="Helical" evidence="13">
    <location>
        <begin position="133"/>
        <end position="152"/>
    </location>
</feature>
<dbReference type="PIRSF" id="PIRSF006603">
    <property type="entry name" value="DinF"/>
    <property type="match status" value="1"/>
</dbReference>
<keyword evidence="5" id="KW-0813">Transport</keyword>
<organism evidence="14 15">
    <name type="scientific">Clostridium cibarium</name>
    <dbReference type="NCBI Taxonomy" id="2762247"/>
    <lineage>
        <taxon>Bacteria</taxon>
        <taxon>Bacillati</taxon>
        <taxon>Bacillota</taxon>
        <taxon>Clostridia</taxon>
        <taxon>Eubacteriales</taxon>
        <taxon>Clostridiaceae</taxon>
        <taxon>Clostridium</taxon>
    </lineage>
</organism>
<comment type="function">
    <text evidence="1">Multidrug efflux pump.</text>
</comment>
<dbReference type="EMBL" id="JACSRA010000012">
    <property type="protein sequence ID" value="MBD7911550.1"/>
    <property type="molecule type" value="Genomic_DNA"/>
</dbReference>
<feature type="transmembrane region" description="Helical" evidence="13">
    <location>
        <begin position="164"/>
        <end position="185"/>
    </location>
</feature>
<evidence type="ECO:0000256" key="11">
    <source>
        <dbReference type="ARBA" id="ARBA00023136"/>
    </source>
</evidence>
<keyword evidence="9 13" id="KW-1133">Transmembrane helix</keyword>
<name>A0ABR8PTP6_9CLOT</name>
<feature type="transmembrane region" description="Helical" evidence="13">
    <location>
        <begin position="312"/>
        <end position="332"/>
    </location>
</feature>
<dbReference type="Pfam" id="PF01554">
    <property type="entry name" value="MatE"/>
    <property type="match status" value="2"/>
</dbReference>
<reference evidence="14 15" key="1">
    <citation type="submission" date="2020-08" db="EMBL/GenBank/DDBJ databases">
        <title>A Genomic Blueprint of the Chicken Gut Microbiome.</title>
        <authorList>
            <person name="Gilroy R."/>
            <person name="Ravi A."/>
            <person name="Getino M."/>
            <person name="Pursley I."/>
            <person name="Horton D.L."/>
            <person name="Alikhan N.-F."/>
            <person name="Baker D."/>
            <person name="Gharbi K."/>
            <person name="Hall N."/>
            <person name="Watson M."/>
            <person name="Adriaenssens E.M."/>
            <person name="Foster-Nyarko E."/>
            <person name="Jarju S."/>
            <person name="Secka A."/>
            <person name="Antonio M."/>
            <person name="Oren A."/>
            <person name="Chaudhuri R."/>
            <person name="La Ragione R.M."/>
            <person name="Hildebrand F."/>
            <person name="Pallen M.J."/>
        </authorList>
    </citation>
    <scope>NUCLEOTIDE SEQUENCE [LARGE SCALE GENOMIC DNA]</scope>
    <source>
        <strain evidence="14 15">Sa3CVN1</strain>
    </source>
</reference>
<keyword evidence="6" id="KW-0050">Antiport</keyword>
<dbReference type="NCBIfam" id="TIGR00797">
    <property type="entry name" value="matE"/>
    <property type="match status" value="1"/>
</dbReference>
<comment type="subcellular location">
    <subcellularLocation>
        <location evidence="2">Cell membrane</location>
        <topology evidence="2">Multi-pass membrane protein</topology>
    </subcellularLocation>
</comment>
<evidence type="ECO:0000313" key="15">
    <source>
        <dbReference type="Proteomes" id="UP000627781"/>
    </source>
</evidence>
<keyword evidence="8 13" id="KW-0812">Transmembrane</keyword>
<feature type="transmembrane region" description="Helical" evidence="13">
    <location>
        <begin position="12"/>
        <end position="35"/>
    </location>
</feature>
<feature type="transmembrane region" description="Helical" evidence="13">
    <location>
        <begin position="90"/>
        <end position="113"/>
    </location>
</feature>
<dbReference type="PANTHER" id="PTHR43298">
    <property type="entry name" value="MULTIDRUG RESISTANCE PROTEIN NORM-RELATED"/>
    <property type="match status" value="1"/>
</dbReference>
<evidence type="ECO:0000256" key="2">
    <source>
        <dbReference type="ARBA" id="ARBA00004651"/>
    </source>
</evidence>
<dbReference type="Proteomes" id="UP000627781">
    <property type="component" value="Unassembled WGS sequence"/>
</dbReference>
<dbReference type="InterPro" id="IPR048279">
    <property type="entry name" value="MdtK-like"/>
</dbReference>
<feature type="transmembrane region" description="Helical" evidence="13">
    <location>
        <begin position="278"/>
        <end position="300"/>
    </location>
</feature>
<gene>
    <name evidence="14" type="ORF">H9661_09295</name>
</gene>
<dbReference type="InterPro" id="IPR050222">
    <property type="entry name" value="MATE_MdtK"/>
</dbReference>
<feature type="transmembrane region" description="Helical" evidence="13">
    <location>
        <begin position="409"/>
        <end position="428"/>
    </location>
</feature>
<feature type="transmembrane region" description="Helical" evidence="13">
    <location>
        <begin position="352"/>
        <end position="372"/>
    </location>
</feature>
<evidence type="ECO:0000256" key="5">
    <source>
        <dbReference type="ARBA" id="ARBA00022448"/>
    </source>
</evidence>
<accession>A0ABR8PTP6</accession>
<evidence type="ECO:0000256" key="1">
    <source>
        <dbReference type="ARBA" id="ARBA00003408"/>
    </source>
</evidence>
<comment type="similarity">
    <text evidence="3">Belongs to the multi antimicrobial extrusion (MATE) (TC 2.A.66.1) family.</text>
</comment>
<comment type="caution">
    <text evidence="14">The sequence shown here is derived from an EMBL/GenBank/DDBJ whole genome shotgun (WGS) entry which is preliminary data.</text>
</comment>
<feature type="transmembrane region" description="Helical" evidence="13">
    <location>
        <begin position="55"/>
        <end position="78"/>
    </location>
</feature>
<evidence type="ECO:0000256" key="8">
    <source>
        <dbReference type="ARBA" id="ARBA00022692"/>
    </source>
</evidence>
<feature type="transmembrane region" description="Helical" evidence="13">
    <location>
        <begin position="245"/>
        <end position="266"/>
    </location>
</feature>
<evidence type="ECO:0000256" key="3">
    <source>
        <dbReference type="ARBA" id="ARBA00010199"/>
    </source>
</evidence>
<keyword evidence="11 13" id="KW-0472">Membrane</keyword>
<evidence type="ECO:0000256" key="13">
    <source>
        <dbReference type="SAM" id="Phobius"/>
    </source>
</evidence>
<evidence type="ECO:0000256" key="12">
    <source>
        <dbReference type="ARBA" id="ARBA00031636"/>
    </source>
</evidence>
<evidence type="ECO:0000256" key="10">
    <source>
        <dbReference type="ARBA" id="ARBA00023065"/>
    </source>
</evidence>
<keyword evidence="15" id="KW-1185">Reference proteome</keyword>
<evidence type="ECO:0000256" key="4">
    <source>
        <dbReference type="ARBA" id="ARBA00020268"/>
    </source>
</evidence>
<dbReference type="PANTHER" id="PTHR43298:SF2">
    <property type="entry name" value="FMN_FAD EXPORTER YEEO-RELATED"/>
    <property type="match status" value="1"/>
</dbReference>
<dbReference type="CDD" id="cd13140">
    <property type="entry name" value="MATE_like_1"/>
    <property type="match status" value="1"/>
</dbReference>
<proteinExistence type="inferred from homology"/>
<dbReference type="RefSeq" id="WP_191768421.1">
    <property type="nucleotide sequence ID" value="NZ_JACSRA010000012.1"/>
</dbReference>
<dbReference type="InterPro" id="IPR002528">
    <property type="entry name" value="MATE_fam"/>
</dbReference>
<evidence type="ECO:0000313" key="14">
    <source>
        <dbReference type="EMBL" id="MBD7911550.1"/>
    </source>
</evidence>
<evidence type="ECO:0000256" key="7">
    <source>
        <dbReference type="ARBA" id="ARBA00022475"/>
    </source>
</evidence>